<dbReference type="RefSeq" id="WP_157482178.1">
    <property type="nucleotide sequence ID" value="NZ_WOWP01000016.1"/>
</dbReference>
<dbReference type="OrthoDB" id="190848at2"/>
<accession>A0A6N8HBB9</accession>
<dbReference type="Proteomes" id="UP000433945">
    <property type="component" value="Unassembled WGS sequence"/>
</dbReference>
<dbReference type="Pfam" id="PF11185">
    <property type="entry name" value="DUF2971"/>
    <property type="match status" value="1"/>
</dbReference>
<dbReference type="EMBL" id="WOWP01000016">
    <property type="protein sequence ID" value="MUV03243.1"/>
    <property type="molecule type" value="Genomic_DNA"/>
</dbReference>
<comment type="caution">
    <text evidence="1">The sequence shown here is derived from an EMBL/GenBank/DDBJ whole genome shotgun (WGS) entry which is preliminary data.</text>
</comment>
<keyword evidence="2" id="KW-1185">Reference proteome</keyword>
<dbReference type="AlphaFoldDB" id="A0A6N8HBB9"/>
<gene>
    <name evidence="1" type="ORF">GN157_05925</name>
</gene>
<organism evidence="1 2">
    <name type="scientific">Flavobacterium rakeshii</name>
    <dbReference type="NCBI Taxonomy" id="1038845"/>
    <lineage>
        <taxon>Bacteria</taxon>
        <taxon>Pseudomonadati</taxon>
        <taxon>Bacteroidota</taxon>
        <taxon>Flavobacteriia</taxon>
        <taxon>Flavobacteriales</taxon>
        <taxon>Flavobacteriaceae</taxon>
        <taxon>Flavobacterium</taxon>
    </lineage>
</organism>
<proteinExistence type="predicted"/>
<dbReference type="InterPro" id="IPR021352">
    <property type="entry name" value="DUF2971"/>
</dbReference>
<reference evidence="1 2" key="1">
    <citation type="submission" date="2019-12" db="EMBL/GenBank/DDBJ databases">
        <authorList>
            <person name="Sun J.-Q."/>
        </authorList>
    </citation>
    <scope>NUCLEOTIDE SEQUENCE [LARGE SCALE GENOMIC DNA]</scope>
    <source>
        <strain evidence="1 2">JCM 17928</strain>
    </source>
</reference>
<name>A0A6N8HBB9_9FLAO</name>
<sequence>MSTRNQKFVYKDFTYKLENGKHVVESKIARPEIFNKYYYLNTYSVDALMNSYLYASHPWEFNDSIDCSSLLWDFSNITKEIYYKFYEHYGFTRDPNFDLEEHYEKDKNQGYSSIKGDFWFFATNTTGLISLASSPINILMWSHYSSENGFLVQLDREKLIQNIFLENADLNNYCLRPIQYVKELDMIDVFGYDFNTPDVPFLYISNVKRIEWEYEQEWRLSIYKRNMGVPMSKIYIDTPDLPNKENRKIFYSKEAISSITLGKDVFSPLSCSKISDGLILEIKENVKDVPMLSFVNYIYENFNDRLYMCGEIEKSNKLLRSVEKISFEKLDLNTFRVIRHNEGFHI</sequence>
<evidence type="ECO:0000313" key="1">
    <source>
        <dbReference type="EMBL" id="MUV03243.1"/>
    </source>
</evidence>
<protein>
    <submittedName>
        <fullName evidence="1">DUF2971 domain-containing protein</fullName>
    </submittedName>
</protein>
<evidence type="ECO:0000313" key="2">
    <source>
        <dbReference type="Proteomes" id="UP000433945"/>
    </source>
</evidence>